<protein>
    <submittedName>
        <fullName evidence="1">Uncharacterized protein</fullName>
    </submittedName>
</protein>
<evidence type="ECO:0000313" key="1">
    <source>
        <dbReference type="EMBL" id="CDW31710.1"/>
    </source>
</evidence>
<proteinExistence type="predicted"/>
<dbReference type="EMBL" id="HACA01014349">
    <property type="protein sequence ID" value="CDW31710.1"/>
    <property type="molecule type" value="Transcribed_RNA"/>
</dbReference>
<accession>A0A0K2U0T1</accession>
<sequence>SIKPYFNLTYGFDPRKDLGFIAYRWRPRDPTSSPKQGVLLLPHSGAYLAHLQSSKHCHFAC</sequence>
<reference evidence="1" key="1">
    <citation type="submission" date="2014-05" db="EMBL/GenBank/DDBJ databases">
        <authorList>
            <person name="Chronopoulou M."/>
        </authorList>
    </citation>
    <scope>NUCLEOTIDE SEQUENCE</scope>
    <source>
        <tissue evidence="1">Whole organism</tissue>
    </source>
</reference>
<dbReference type="AlphaFoldDB" id="A0A0K2U0T1"/>
<name>A0A0K2U0T1_LEPSM</name>
<feature type="non-terminal residue" evidence="1">
    <location>
        <position position="1"/>
    </location>
</feature>
<organism evidence="1">
    <name type="scientific">Lepeophtheirus salmonis</name>
    <name type="common">Salmon louse</name>
    <name type="synonym">Caligus salmonis</name>
    <dbReference type="NCBI Taxonomy" id="72036"/>
    <lineage>
        <taxon>Eukaryota</taxon>
        <taxon>Metazoa</taxon>
        <taxon>Ecdysozoa</taxon>
        <taxon>Arthropoda</taxon>
        <taxon>Crustacea</taxon>
        <taxon>Multicrustacea</taxon>
        <taxon>Hexanauplia</taxon>
        <taxon>Copepoda</taxon>
        <taxon>Siphonostomatoida</taxon>
        <taxon>Caligidae</taxon>
        <taxon>Lepeophtheirus</taxon>
    </lineage>
</organism>